<sequence length="79" mass="8513">MAQISKRAKTLAESQAEGLETRSRDVARYVRDEGGALAQTAREHPTAAAGTLLVIAALAFTAGFLMGSSSAQPRYQRFW</sequence>
<keyword evidence="4" id="KW-1185">Reference proteome</keyword>
<name>A0A178Y8T7_SINSA</name>
<accession>A0A178Y8T7</accession>
<dbReference type="RefSeq" id="WP_066875731.1">
    <property type="nucleotide sequence ID" value="NZ_LNQB01000076.1"/>
</dbReference>
<gene>
    <name evidence="3" type="ORF">ATB98_07960</name>
</gene>
<protein>
    <submittedName>
        <fullName evidence="3">Uncharacterized protein</fullName>
    </submittedName>
</protein>
<dbReference type="OrthoDB" id="8420077at2"/>
<keyword evidence="2" id="KW-0472">Membrane</keyword>
<keyword evidence="2" id="KW-1133">Transmembrane helix</keyword>
<dbReference type="EMBL" id="LNQB01000076">
    <property type="protein sequence ID" value="OAP43814.1"/>
    <property type="molecule type" value="Genomic_DNA"/>
</dbReference>
<feature type="region of interest" description="Disordered" evidence="1">
    <location>
        <begin position="1"/>
        <end position="23"/>
    </location>
</feature>
<comment type="caution">
    <text evidence="3">The sequence shown here is derived from an EMBL/GenBank/DDBJ whole genome shotgun (WGS) entry which is preliminary data.</text>
</comment>
<evidence type="ECO:0000256" key="1">
    <source>
        <dbReference type="SAM" id="MobiDB-lite"/>
    </source>
</evidence>
<organism evidence="3 4">
    <name type="scientific">Sinorhizobium saheli</name>
    <dbReference type="NCBI Taxonomy" id="36856"/>
    <lineage>
        <taxon>Bacteria</taxon>
        <taxon>Pseudomonadati</taxon>
        <taxon>Pseudomonadota</taxon>
        <taxon>Alphaproteobacteria</taxon>
        <taxon>Hyphomicrobiales</taxon>
        <taxon>Rhizobiaceae</taxon>
        <taxon>Sinorhizobium/Ensifer group</taxon>
        <taxon>Sinorhizobium</taxon>
    </lineage>
</organism>
<proteinExistence type="predicted"/>
<evidence type="ECO:0000256" key="2">
    <source>
        <dbReference type="SAM" id="Phobius"/>
    </source>
</evidence>
<dbReference type="STRING" id="36856.ATB98_07960"/>
<feature type="transmembrane region" description="Helical" evidence="2">
    <location>
        <begin position="47"/>
        <end position="67"/>
    </location>
</feature>
<evidence type="ECO:0000313" key="4">
    <source>
        <dbReference type="Proteomes" id="UP000078507"/>
    </source>
</evidence>
<dbReference type="Proteomes" id="UP000078507">
    <property type="component" value="Unassembled WGS sequence"/>
</dbReference>
<dbReference type="AlphaFoldDB" id="A0A178Y8T7"/>
<reference evidence="3 4" key="1">
    <citation type="submission" date="2015-11" db="EMBL/GenBank/DDBJ databases">
        <title>Ensifer anhuiense sp. nov., an effective nitrogen fixation bacterium with Glycine soja.</title>
        <authorList>
            <person name="Yan H."/>
            <person name="Chen W."/>
        </authorList>
    </citation>
    <scope>NUCLEOTIDE SEQUENCE [LARGE SCALE GENOMIC DNA]</scope>
    <source>
        <strain evidence="3 4">LMG 7837</strain>
    </source>
</reference>
<keyword evidence="2" id="KW-0812">Transmembrane</keyword>
<evidence type="ECO:0000313" key="3">
    <source>
        <dbReference type="EMBL" id="OAP43814.1"/>
    </source>
</evidence>